<dbReference type="GO" id="GO:0008381">
    <property type="term" value="F:mechanosensitive monoatomic ion channel activity"/>
    <property type="evidence" value="ECO:0007669"/>
    <property type="project" value="InterPro"/>
</dbReference>
<feature type="region of interest" description="Disordered" evidence="1">
    <location>
        <begin position="232"/>
        <end position="276"/>
    </location>
</feature>
<evidence type="ECO:0000313" key="4">
    <source>
        <dbReference type="Proteomes" id="UP000324091"/>
    </source>
</evidence>
<reference evidence="3 4" key="1">
    <citation type="submission" date="2019-04" db="EMBL/GenBank/DDBJ databases">
        <title>Chromosome genome assembly for Takifugu flavidus.</title>
        <authorList>
            <person name="Xiao S."/>
        </authorList>
    </citation>
    <scope>NUCLEOTIDE SEQUENCE [LARGE SCALE GENOMIC DNA]</scope>
    <source>
        <strain evidence="3">HTHZ2018</strain>
        <tissue evidence="3">Muscle</tissue>
    </source>
</reference>
<dbReference type="Pfam" id="PF24871">
    <property type="entry name" value="Piezo_TM1-24"/>
    <property type="match status" value="1"/>
</dbReference>
<evidence type="ECO:0000313" key="3">
    <source>
        <dbReference type="EMBL" id="TWW70584.1"/>
    </source>
</evidence>
<feature type="compositionally biased region" description="Pro residues" evidence="1">
    <location>
        <begin position="261"/>
        <end position="271"/>
    </location>
</feature>
<feature type="region of interest" description="Disordered" evidence="1">
    <location>
        <begin position="146"/>
        <end position="174"/>
    </location>
</feature>
<dbReference type="InterPro" id="IPR027272">
    <property type="entry name" value="Piezo"/>
</dbReference>
<keyword evidence="4" id="KW-1185">Reference proteome</keyword>
<dbReference type="PANTHER" id="PTHR47049">
    <property type="entry name" value="PIEZO-TYPE MECHANOSENSITIVE ION CHANNEL HOMOLOG"/>
    <property type="match status" value="1"/>
</dbReference>
<dbReference type="Proteomes" id="UP000324091">
    <property type="component" value="Chromosome 17"/>
</dbReference>
<evidence type="ECO:0000259" key="2">
    <source>
        <dbReference type="Pfam" id="PF24871"/>
    </source>
</evidence>
<accession>A0A5C6NSX6</accession>
<gene>
    <name evidence="3" type="ORF">D4764_17G0000670</name>
</gene>
<dbReference type="AlphaFoldDB" id="A0A5C6NSX6"/>
<dbReference type="GO" id="GO:0016020">
    <property type="term" value="C:membrane"/>
    <property type="evidence" value="ECO:0007669"/>
    <property type="project" value="InterPro"/>
</dbReference>
<dbReference type="PANTHER" id="PTHR47049:SF2">
    <property type="entry name" value="PIEZO-TYPE MECHANOSENSITIVE ION CHANNEL HOMOLOG"/>
    <property type="match status" value="1"/>
</dbReference>
<organism evidence="3 4">
    <name type="scientific">Takifugu flavidus</name>
    <name type="common">sansaifugu</name>
    <dbReference type="NCBI Taxonomy" id="433684"/>
    <lineage>
        <taxon>Eukaryota</taxon>
        <taxon>Metazoa</taxon>
        <taxon>Chordata</taxon>
        <taxon>Craniata</taxon>
        <taxon>Vertebrata</taxon>
        <taxon>Euteleostomi</taxon>
        <taxon>Actinopterygii</taxon>
        <taxon>Neopterygii</taxon>
        <taxon>Teleostei</taxon>
        <taxon>Neoteleostei</taxon>
        <taxon>Acanthomorphata</taxon>
        <taxon>Eupercaria</taxon>
        <taxon>Tetraodontiformes</taxon>
        <taxon>Tetradontoidea</taxon>
        <taxon>Tetraodontidae</taxon>
        <taxon>Takifugu</taxon>
    </lineage>
</organism>
<name>A0A5C6NSX6_9TELE</name>
<evidence type="ECO:0000256" key="1">
    <source>
        <dbReference type="SAM" id="MobiDB-lite"/>
    </source>
</evidence>
<comment type="caution">
    <text evidence="3">The sequence shown here is derived from an EMBL/GenBank/DDBJ whole genome shotgun (WGS) entry which is preliminary data.</text>
</comment>
<sequence>MAWAGLTRSFWTYVKSVCVSVFFTKKKANPRLRRRSLGPLTPRSRNQNRDWIGTFRMSAELAVGVVFRVLLPLTLTAACVVRYNAFSLVYILLLLLLPLLPEPAPSSTSGNTCRCVTAVCLSSFLFLLLQSFFQVTTALLQPEHNCKARSTPPARRLSVRQHAASTPSARQHAVRPYIVAESSRSGRLSEVDTPAAGNTCRCVTAVCLSSFLFLLLQSFFQVTTALLQPEHNCKARSTPPARRQHAVRPPARRLPVSTPSVCPPARRPPTSTPSAVSMPSVCLPARRLSVCQHAVCLSASTPSVCLPARRLPVSTPSAHQHAVCLSASTPSARRQHAVCLSASTPPARRQHAVRPHQHAVCLSASTPSVCLPARRLSVCQHAVCPYIVAESSRSGRLSEVRK</sequence>
<protein>
    <recommendedName>
        <fullName evidence="2">Piezo TM1-24 domain-containing protein</fullName>
    </recommendedName>
</protein>
<proteinExistence type="predicted"/>
<dbReference type="InterPro" id="IPR056769">
    <property type="entry name" value="Piezo_TM1-24"/>
</dbReference>
<dbReference type="EMBL" id="RHFK02000009">
    <property type="protein sequence ID" value="TWW70584.1"/>
    <property type="molecule type" value="Genomic_DNA"/>
</dbReference>
<feature type="domain" description="Piezo TM1-24" evidence="2">
    <location>
        <begin position="82"/>
        <end position="146"/>
    </location>
</feature>